<reference evidence="2 3" key="1">
    <citation type="submission" date="2024-09" db="EMBL/GenBank/DDBJ databases">
        <title>Rethinking Asexuality: The Enigmatic Case of Functional Sexual Genes in Lepraria (Stereocaulaceae).</title>
        <authorList>
            <person name="Doellman M."/>
            <person name="Sun Y."/>
            <person name="Barcenas-Pena A."/>
            <person name="Lumbsch H.T."/>
            <person name="Grewe F."/>
        </authorList>
    </citation>
    <scope>NUCLEOTIDE SEQUENCE [LARGE SCALE GENOMIC DNA]</scope>
    <source>
        <strain evidence="2 3">Grewe 0041</strain>
    </source>
</reference>
<feature type="compositionally biased region" description="Low complexity" evidence="1">
    <location>
        <begin position="420"/>
        <end position="430"/>
    </location>
</feature>
<feature type="region of interest" description="Disordered" evidence="1">
    <location>
        <begin position="462"/>
        <end position="526"/>
    </location>
</feature>
<feature type="compositionally biased region" description="Basic and acidic residues" evidence="1">
    <location>
        <begin position="513"/>
        <end position="526"/>
    </location>
</feature>
<feature type="compositionally biased region" description="Polar residues" evidence="1">
    <location>
        <begin position="646"/>
        <end position="667"/>
    </location>
</feature>
<comment type="caution">
    <text evidence="2">The sequence shown here is derived from an EMBL/GenBank/DDBJ whole genome shotgun (WGS) entry which is preliminary data.</text>
</comment>
<keyword evidence="3" id="KW-1185">Reference proteome</keyword>
<protein>
    <recommendedName>
        <fullName evidence="4">C2H2-type domain-containing protein</fullName>
    </recommendedName>
</protein>
<feature type="region of interest" description="Disordered" evidence="1">
    <location>
        <begin position="541"/>
        <end position="632"/>
    </location>
</feature>
<dbReference type="EMBL" id="JBHFEH010000136">
    <property type="protein sequence ID" value="KAL2045823.1"/>
    <property type="molecule type" value="Genomic_DNA"/>
</dbReference>
<feature type="compositionally biased region" description="Low complexity" evidence="1">
    <location>
        <begin position="809"/>
        <end position="820"/>
    </location>
</feature>
<feature type="region of interest" description="Disordered" evidence="1">
    <location>
        <begin position="344"/>
        <end position="371"/>
    </location>
</feature>
<evidence type="ECO:0000313" key="3">
    <source>
        <dbReference type="Proteomes" id="UP001590951"/>
    </source>
</evidence>
<feature type="region of interest" description="Disordered" evidence="1">
    <location>
        <begin position="394"/>
        <end position="431"/>
    </location>
</feature>
<evidence type="ECO:0008006" key="4">
    <source>
        <dbReference type="Google" id="ProtNLM"/>
    </source>
</evidence>
<feature type="compositionally biased region" description="Polar residues" evidence="1">
    <location>
        <begin position="348"/>
        <end position="371"/>
    </location>
</feature>
<feature type="compositionally biased region" description="Basic and acidic residues" evidence="1">
    <location>
        <begin position="575"/>
        <end position="604"/>
    </location>
</feature>
<name>A0ABR4AJ70_9LECA</name>
<feature type="compositionally biased region" description="Low complexity" evidence="1">
    <location>
        <begin position="488"/>
        <end position="508"/>
    </location>
</feature>
<dbReference type="Proteomes" id="UP001590951">
    <property type="component" value="Unassembled WGS sequence"/>
</dbReference>
<feature type="compositionally biased region" description="Low complexity" evidence="1">
    <location>
        <begin position="696"/>
        <end position="706"/>
    </location>
</feature>
<sequence>MGLPSGPYSILGYLLDPGIPSPFTRLLVSSSPFLHQVYASYSKHTITYVPSDFCVWLFSPTTKAHSERSTSSENIMANANDMTSSHPGYHGYGPSINGPVASNPPFPVIYEGYLFIPSEHSLFEDRWTRARPMKLPVSQDDLYDQVVKQRKSGNTATEELCGLRVDNAKRAMIYKLIHERSMSESGSTYELVALRLERDYVRDEKPETGKIYNRKYDSKHKTSKRRRKRTVSVYIVLQRPVKRTSNVPLTNALNSSGKFPGANTISSNSRPSEEFVAMTAPNTPRNTPRLEYVPSYARPRDSNGNDNHSDIQCVNGRDNWEGRYHRRPSIPPPIHCRDGKLDFRGPPTSFSTRSSDTAKPTTPRTSAVTSHYNGYFPAQDLNWKSLAQNESYHRPVDAWSEHSTRTRPTTHGVSRNDGKQQPPLQTQPQTVYPACSFPPYISKSGESQANVAVVHSFEDGRRENVHDFRGHTRGSGSGEEARHPMQADVPSVSSVSTSEDDSTSMTPSLDGDDSLHGSHQPKADGRDVCEQKPAWMDNLVPVTLPPATENNIGGVQDNTGENTSMGDGPTQAHGSRRDAKYSATVEDEHVKHGESDCHSSHSDESLVTIPRPSSNDADAPRYNAEASEGPSSYVSQDILATKHTDQLLNNTHKSSSVADTDYSSRPPCSSERLTPADNPAAEVVDRVTDSRREPDNTTNRTSTTDRSYVDVERLPPSLSKPRSYERLRPKHLPRDLTTANIHQPAGIRKIFGIKPDKDPNKSSSTHRKSVKFSEPPTPSSPLYASGVSSSETPPPYPHPRSVNPPSEPPRSASRSASRPPLARRPEYSSTISSPSIGPRYGPSKPNVLTHSTTPGRMGRQDFNDYDTWSHNRNSSDDNDGTGTQCIYLCRYRHCNRYAGAPFSSRKEMKEHVRAEHKRDRIGSE</sequence>
<organism evidence="2 3">
    <name type="scientific">Lepraria finkii</name>
    <dbReference type="NCBI Taxonomy" id="1340010"/>
    <lineage>
        <taxon>Eukaryota</taxon>
        <taxon>Fungi</taxon>
        <taxon>Dikarya</taxon>
        <taxon>Ascomycota</taxon>
        <taxon>Pezizomycotina</taxon>
        <taxon>Lecanoromycetes</taxon>
        <taxon>OSLEUM clade</taxon>
        <taxon>Lecanoromycetidae</taxon>
        <taxon>Lecanorales</taxon>
        <taxon>Lecanorineae</taxon>
        <taxon>Stereocaulaceae</taxon>
        <taxon>Lepraria</taxon>
    </lineage>
</organism>
<feature type="compositionally biased region" description="Basic and acidic residues" evidence="1">
    <location>
        <begin position="683"/>
        <end position="695"/>
    </location>
</feature>
<feature type="compositionally biased region" description="Polar residues" evidence="1">
    <location>
        <begin position="780"/>
        <end position="791"/>
    </location>
</feature>
<accession>A0ABR4AJ70</accession>
<gene>
    <name evidence="2" type="ORF">ABVK25_012042</name>
</gene>
<evidence type="ECO:0000313" key="2">
    <source>
        <dbReference type="EMBL" id="KAL2045823.1"/>
    </source>
</evidence>
<evidence type="ECO:0000256" key="1">
    <source>
        <dbReference type="SAM" id="MobiDB-lite"/>
    </source>
</evidence>
<feature type="compositionally biased region" description="Basic and acidic residues" evidence="1">
    <location>
        <begin position="394"/>
        <end position="404"/>
    </location>
</feature>
<feature type="region of interest" description="Disordered" evidence="1">
    <location>
        <begin position="645"/>
        <end position="881"/>
    </location>
</feature>
<feature type="compositionally biased region" description="Basic and acidic residues" evidence="1">
    <location>
        <begin position="858"/>
        <end position="875"/>
    </location>
</feature>
<proteinExistence type="predicted"/>
<feature type="compositionally biased region" description="Polar residues" evidence="1">
    <location>
        <begin position="548"/>
        <end position="565"/>
    </location>
</feature>